<dbReference type="PROSITE" id="PS50294">
    <property type="entry name" value="WD_REPEATS_REGION"/>
    <property type="match status" value="4"/>
</dbReference>
<evidence type="ECO:0000256" key="1">
    <source>
        <dbReference type="ARBA" id="ARBA00022574"/>
    </source>
</evidence>
<dbReference type="PROSITE" id="PS00678">
    <property type="entry name" value="WD_REPEATS_1"/>
    <property type="match status" value="1"/>
</dbReference>
<keyword evidence="2" id="KW-0677">Repeat</keyword>
<dbReference type="InterPro" id="IPR020472">
    <property type="entry name" value="WD40_PAC1"/>
</dbReference>
<dbReference type="PRINTS" id="PR00320">
    <property type="entry name" value="GPROTEINBRPT"/>
</dbReference>
<evidence type="ECO:0000256" key="4">
    <source>
        <dbReference type="SAM" id="MobiDB-lite"/>
    </source>
</evidence>
<dbReference type="STRING" id="3871.A0A1J7H3V0"/>
<dbReference type="InterPro" id="IPR019775">
    <property type="entry name" value="WD40_repeat_CS"/>
</dbReference>
<dbReference type="AlphaFoldDB" id="A0A1J7H3V0"/>
<feature type="repeat" description="WD" evidence="3">
    <location>
        <begin position="360"/>
        <end position="401"/>
    </location>
</feature>
<dbReference type="EMBL" id="CM007367">
    <property type="protein sequence ID" value="OIW07560.1"/>
    <property type="molecule type" value="Genomic_DNA"/>
</dbReference>
<dbReference type="Proteomes" id="UP000188354">
    <property type="component" value="Chromosome LG07"/>
</dbReference>
<dbReference type="Gene3D" id="2.130.10.10">
    <property type="entry name" value="YVTN repeat-like/Quinoprotein amine dehydrogenase"/>
    <property type="match status" value="2"/>
</dbReference>
<sequence length="641" mass="71361">MAETFKKEANVSIDQTKIDDPADFFWGWWTVFWDLANAKENNKHSESAAVYTKIQKMKEREQHKMHQSLLMQRRDNNHPAFGGSVNGMNSGGMMRLPPDYVAMKIYEERMKKSNSMYSEASQTRFGANRMVFPNSETSHQGFNQIVHGNPGNISTVQQIERLVSALDRIDPTNYHEMDPSIFSGLGGGSLSAKDGQSSKNGVPIGTKVQQGSTKDNKKRRRRSSSRAANAIVAQTKHKSGNGMMASSSLQHDNNVQNCAGIVFGTEGAQGLTSPSISLENMENLGDVGILDNDFESFLLSNIEDVEIDDLAEFVDDNFESFLLSNIEDICNLNDTIKQSQLSEQQEQISKDFTFSEFACARTSNNKVTCCHFSSDEKFLASAGHDKKVVLWNMETLQTESMPEKHQSAILDVRFRPNSSQLATASMDKSVRIWDAANPSRCVQQYTGHNSAVMSLDFHPNKTDLLCFSDSENEIRYWNMTTSSFTNTLKGGNAQVRFQPGAGELLAAAYDKGISIFNVETGRQIYSLQGHPEEVNYICWVANGDILASVSRNFVKFWSLSSGEYIKGLRSSGEQYYSCVFHPSYSNILVIGGTTNIELWNLAEDKSMTIPTDQNIISCLVQSPVTGIVASASHDCTVKLWR</sequence>
<dbReference type="PANTHER" id="PTHR44376:SF22">
    <property type="entry name" value="TRANSCRIPTIONAL COREPRESSOR LEUNIG_HOMOLOG"/>
    <property type="match status" value="1"/>
</dbReference>
<dbReference type="CDD" id="cd00200">
    <property type="entry name" value="WD40"/>
    <property type="match status" value="1"/>
</dbReference>
<dbReference type="InterPro" id="IPR015943">
    <property type="entry name" value="WD40/YVTN_repeat-like_dom_sf"/>
</dbReference>
<feature type="region of interest" description="Disordered" evidence="4">
    <location>
        <begin position="185"/>
        <end position="228"/>
    </location>
</feature>
<dbReference type="Gramene" id="OIW07560">
    <property type="protein sequence ID" value="OIW07560"/>
    <property type="gene ID" value="TanjilG_08447"/>
</dbReference>
<keyword evidence="6" id="KW-1185">Reference proteome</keyword>
<dbReference type="InterPro" id="IPR036322">
    <property type="entry name" value="WD40_repeat_dom_sf"/>
</dbReference>
<protein>
    <submittedName>
        <fullName evidence="5">Uncharacterized protein</fullName>
    </submittedName>
</protein>
<dbReference type="Pfam" id="PF00400">
    <property type="entry name" value="WD40"/>
    <property type="match status" value="5"/>
</dbReference>
<feature type="repeat" description="WD" evidence="3">
    <location>
        <begin position="445"/>
        <end position="487"/>
    </location>
</feature>
<dbReference type="GO" id="GO:0003714">
    <property type="term" value="F:transcription corepressor activity"/>
    <property type="evidence" value="ECO:0007669"/>
    <property type="project" value="InterPro"/>
</dbReference>
<evidence type="ECO:0000256" key="3">
    <source>
        <dbReference type="PROSITE-ProRule" id="PRU00221"/>
    </source>
</evidence>
<feature type="repeat" description="WD" evidence="3">
    <location>
        <begin position="402"/>
        <end position="434"/>
    </location>
</feature>
<dbReference type="InterPro" id="IPR044716">
    <property type="entry name" value="LEUNIG-like"/>
</dbReference>
<dbReference type="SMART" id="SM00320">
    <property type="entry name" value="WD40"/>
    <property type="match status" value="7"/>
</dbReference>
<gene>
    <name evidence="5" type="ORF">TanjilG_08447</name>
</gene>
<reference evidence="5 6" key="1">
    <citation type="journal article" date="2017" name="Plant Biotechnol. J.">
        <title>A comprehensive draft genome sequence for lupin (Lupinus angustifolius), an emerging health food: insights into plant-microbe interactions and legume evolution.</title>
        <authorList>
            <person name="Hane J.K."/>
            <person name="Ming Y."/>
            <person name="Kamphuis L.G."/>
            <person name="Nelson M.N."/>
            <person name="Garg G."/>
            <person name="Atkins C.A."/>
            <person name="Bayer P.E."/>
            <person name="Bravo A."/>
            <person name="Bringans S."/>
            <person name="Cannon S."/>
            <person name="Edwards D."/>
            <person name="Foley R."/>
            <person name="Gao L.L."/>
            <person name="Harrison M.J."/>
            <person name="Huang W."/>
            <person name="Hurgobin B."/>
            <person name="Li S."/>
            <person name="Liu C.W."/>
            <person name="McGrath A."/>
            <person name="Morahan G."/>
            <person name="Murray J."/>
            <person name="Weller J."/>
            <person name="Jian J."/>
            <person name="Singh K.B."/>
        </authorList>
    </citation>
    <scope>NUCLEOTIDE SEQUENCE [LARGE SCALE GENOMIC DNA]</scope>
    <source>
        <strain evidence="6">cv. Tanjil</strain>
        <tissue evidence="5">Whole plant</tissue>
    </source>
</reference>
<evidence type="ECO:0000256" key="2">
    <source>
        <dbReference type="ARBA" id="ARBA00022737"/>
    </source>
</evidence>
<evidence type="ECO:0000313" key="5">
    <source>
        <dbReference type="EMBL" id="OIW07560.1"/>
    </source>
</evidence>
<dbReference type="SUPFAM" id="SSF50978">
    <property type="entry name" value="WD40 repeat-like"/>
    <property type="match status" value="1"/>
</dbReference>
<evidence type="ECO:0000313" key="6">
    <source>
        <dbReference type="Proteomes" id="UP000188354"/>
    </source>
</evidence>
<organism evidence="5 6">
    <name type="scientific">Lupinus angustifolius</name>
    <name type="common">Narrow-leaved blue lupine</name>
    <dbReference type="NCBI Taxonomy" id="3871"/>
    <lineage>
        <taxon>Eukaryota</taxon>
        <taxon>Viridiplantae</taxon>
        <taxon>Streptophyta</taxon>
        <taxon>Embryophyta</taxon>
        <taxon>Tracheophyta</taxon>
        <taxon>Spermatophyta</taxon>
        <taxon>Magnoliopsida</taxon>
        <taxon>eudicotyledons</taxon>
        <taxon>Gunneridae</taxon>
        <taxon>Pentapetalae</taxon>
        <taxon>rosids</taxon>
        <taxon>fabids</taxon>
        <taxon>Fabales</taxon>
        <taxon>Fabaceae</taxon>
        <taxon>Papilionoideae</taxon>
        <taxon>50 kb inversion clade</taxon>
        <taxon>genistoids sensu lato</taxon>
        <taxon>core genistoids</taxon>
        <taxon>Genisteae</taxon>
        <taxon>Lupinus</taxon>
    </lineage>
</organism>
<accession>A0A1J7H3V0</accession>
<proteinExistence type="predicted"/>
<dbReference type="PANTHER" id="PTHR44376">
    <property type="entry name" value="TRANSCRIPTIONAL REGULATOR OF FILAMENTOUS GROWTH FLO8"/>
    <property type="match status" value="1"/>
</dbReference>
<name>A0A1J7H3V0_LUPAN</name>
<keyword evidence="1 3" id="KW-0853">WD repeat</keyword>
<feature type="repeat" description="WD" evidence="3">
    <location>
        <begin position="609"/>
        <end position="641"/>
    </location>
</feature>
<dbReference type="PROSITE" id="PS50082">
    <property type="entry name" value="WD_REPEATS_2"/>
    <property type="match status" value="4"/>
</dbReference>
<dbReference type="InterPro" id="IPR001680">
    <property type="entry name" value="WD40_rpt"/>
</dbReference>